<dbReference type="InParanoid" id="A0A068V225"/>
<dbReference type="AlphaFoldDB" id="A0A068V225"/>
<evidence type="ECO:0000313" key="2">
    <source>
        <dbReference type="Proteomes" id="UP000295252"/>
    </source>
</evidence>
<keyword evidence="2" id="KW-1185">Reference proteome</keyword>
<accession>A0A068V225</accession>
<dbReference type="EMBL" id="HG739176">
    <property type="protein sequence ID" value="CDP14840.1"/>
    <property type="molecule type" value="Genomic_DNA"/>
</dbReference>
<dbReference type="Gramene" id="CDP14840">
    <property type="protein sequence ID" value="CDP14840"/>
    <property type="gene ID" value="GSCOC_T00042306001"/>
</dbReference>
<gene>
    <name evidence="1" type="ORF">GSCOC_T00042306001</name>
</gene>
<evidence type="ECO:0000313" key="1">
    <source>
        <dbReference type="EMBL" id="CDP14840.1"/>
    </source>
</evidence>
<proteinExistence type="predicted"/>
<dbReference type="Proteomes" id="UP000295252">
    <property type="component" value="Chromosome VI"/>
</dbReference>
<organism evidence="1 2">
    <name type="scientific">Coffea canephora</name>
    <name type="common">Robusta coffee</name>
    <dbReference type="NCBI Taxonomy" id="49390"/>
    <lineage>
        <taxon>Eukaryota</taxon>
        <taxon>Viridiplantae</taxon>
        <taxon>Streptophyta</taxon>
        <taxon>Embryophyta</taxon>
        <taxon>Tracheophyta</taxon>
        <taxon>Spermatophyta</taxon>
        <taxon>Magnoliopsida</taxon>
        <taxon>eudicotyledons</taxon>
        <taxon>Gunneridae</taxon>
        <taxon>Pentapetalae</taxon>
        <taxon>asterids</taxon>
        <taxon>lamiids</taxon>
        <taxon>Gentianales</taxon>
        <taxon>Rubiaceae</taxon>
        <taxon>Ixoroideae</taxon>
        <taxon>Gardenieae complex</taxon>
        <taxon>Bertiereae - Coffeeae clade</taxon>
        <taxon>Coffeeae</taxon>
        <taxon>Coffea</taxon>
    </lineage>
</organism>
<name>A0A068V225_COFCA</name>
<protein>
    <submittedName>
        <fullName evidence="1">Uncharacterized protein</fullName>
    </submittedName>
</protein>
<reference evidence="2" key="1">
    <citation type="journal article" date="2014" name="Science">
        <title>The coffee genome provides insight into the convergent evolution of caffeine biosynthesis.</title>
        <authorList>
            <person name="Denoeud F."/>
            <person name="Carretero-Paulet L."/>
            <person name="Dereeper A."/>
            <person name="Droc G."/>
            <person name="Guyot R."/>
            <person name="Pietrella M."/>
            <person name="Zheng C."/>
            <person name="Alberti A."/>
            <person name="Anthony F."/>
            <person name="Aprea G."/>
            <person name="Aury J.M."/>
            <person name="Bento P."/>
            <person name="Bernard M."/>
            <person name="Bocs S."/>
            <person name="Campa C."/>
            <person name="Cenci A."/>
            <person name="Combes M.C."/>
            <person name="Crouzillat D."/>
            <person name="Da Silva C."/>
            <person name="Daddiego L."/>
            <person name="De Bellis F."/>
            <person name="Dussert S."/>
            <person name="Garsmeur O."/>
            <person name="Gayraud T."/>
            <person name="Guignon V."/>
            <person name="Jahn K."/>
            <person name="Jamilloux V."/>
            <person name="Joet T."/>
            <person name="Labadie K."/>
            <person name="Lan T."/>
            <person name="Leclercq J."/>
            <person name="Lepelley M."/>
            <person name="Leroy T."/>
            <person name="Li L.T."/>
            <person name="Librado P."/>
            <person name="Lopez L."/>
            <person name="Munoz A."/>
            <person name="Noel B."/>
            <person name="Pallavicini A."/>
            <person name="Perrotta G."/>
            <person name="Poncet V."/>
            <person name="Pot D."/>
            <person name="Priyono X."/>
            <person name="Rigoreau M."/>
            <person name="Rouard M."/>
            <person name="Rozas J."/>
            <person name="Tranchant-Dubreuil C."/>
            <person name="VanBuren R."/>
            <person name="Zhang Q."/>
            <person name="Andrade A.C."/>
            <person name="Argout X."/>
            <person name="Bertrand B."/>
            <person name="de Kochko A."/>
            <person name="Graziosi G."/>
            <person name="Henry R.J."/>
            <person name="Jayarama X."/>
            <person name="Ming R."/>
            <person name="Nagai C."/>
            <person name="Rounsley S."/>
            <person name="Sankoff D."/>
            <person name="Giuliano G."/>
            <person name="Albert V.A."/>
            <person name="Wincker P."/>
            <person name="Lashermes P."/>
        </authorList>
    </citation>
    <scope>NUCLEOTIDE SEQUENCE [LARGE SCALE GENOMIC DNA]</scope>
    <source>
        <strain evidence="2">cv. DH200-94</strain>
    </source>
</reference>
<sequence>MDKWWLIRMLDSEWWLIRMLDSEWDIKVGWKIRSAFLLSLIPPSADTVAVASFCCYPLPQQPSFFCFKYPPAAIGTVVLIQKDIDLNSLMVNFSIWLARVEQAV</sequence>